<proteinExistence type="predicted"/>
<gene>
    <name evidence="1" type="ORF">QRX60_50545</name>
</gene>
<protein>
    <submittedName>
        <fullName evidence="1">Uncharacterized protein</fullName>
    </submittedName>
</protein>
<organism evidence="1 2">
    <name type="scientific">Amycolatopsis mongoliensis</name>
    <dbReference type="NCBI Taxonomy" id="715475"/>
    <lineage>
        <taxon>Bacteria</taxon>
        <taxon>Bacillati</taxon>
        <taxon>Actinomycetota</taxon>
        <taxon>Actinomycetes</taxon>
        <taxon>Pseudonocardiales</taxon>
        <taxon>Pseudonocardiaceae</taxon>
        <taxon>Amycolatopsis</taxon>
    </lineage>
</organism>
<accession>A0A9Y2NLE0</accession>
<dbReference type="Proteomes" id="UP001239397">
    <property type="component" value="Chromosome"/>
</dbReference>
<dbReference type="EMBL" id="CP127295">
    <property type="protein sequence ID" value="WIY02145.1"/>
    <property type="molecule type" value="Genomic_DNA"/>
</dbReference>
<dbReference type="AlphaFoldDB" id="A0A9Y2NLE0"/>
<evidence type="ECO:0000313" key="1">
    <source>
        <dbReference type="EMBL" id="WIY02145.1"/>
    </source>
</evidence>
<reference evidence="1 2" key="1">
    <citation type="submission" date="2023-06" db="EMBL/GenBank/DDBJ databases">
        <authorList>
            <person name="Oyuntsetseg B."/>
            <person name="Kim S.B."/>
        </authorList>
    </citation>
    <scope>NUCLEOTIDE SEQUENCE [LARGE SCALE GENOMIC DNA]</scope>
    <source>
        <strain evidence="1 2">4-36</strain>
    </source>
</reference>
<dbReference type="KEGG" id="amog:QRX60_50545"/>
<sequence length="91" mass="10599">MDGDPPSGYHFWHCIQRAQMLLGIDRHRWARIDPLLGFAWALQSIAKPDHRHVNPGLPREQVRALARYWLPRSPAGLDRDFRSSPYPDSTR</sequence>
<dbReference type="RefSeq" id="WP_285998575.1">
    <property type="nucleotide sequence ID" value="NZ_CP127295.1"/>
</dbReference>
<keyword evidence="2" id="KW-1185">Reference proteome</keyword>
<evidence type="ECO:0000313" key="2">
    <source>
        <dbReference type="Proteomes" id="UP001239397"/>
    </source>
</evidence>
<name>A0A9Y2NLE0_9PSEU</name>